<dbReference type="Pfam" id="PF04338">
    <property type="entry name" value="DUF481"/>
    <property type="match status" value="1"/>
</dbReference>
<organism evidence="2 3">
    <name type="scientific">Mesopusillimonas faecipullorum</name>
    <dbReference type="NCBI Taxonomy" id="2755040"/>
    <lineage>
        <taxon>Bacteria</taxon>
        <taxon>Pseudomonadati</taxon>
        <taxon>Pseudomonadota</taxon>
        <taxon>Betaproteobacteria</taxon>
        <taxon>Burkholderiales</taxon>
        <taxon>Alcaligenaceae</taxon>
        <taxon>Mesopusillimonas</taxon>
    </lineage>
</organism>
<dbReference type="EMBL" id="JACDXW010000001">
    <property type="protein sequence ID" value="MCB5362254.1"/>
    <property type="molecule type" value="Genomic_DNA"/>
</dbReference>
<feature type="chain" id="PRO_5047134488" evidence="1">
    <location>
        <begin position="29"/>
        <end position="361"/>
    </location>
</feature>
<comment type="caution">
    <text evidence="2">The sequence shown here is derived from an EMBL/GenBank/DDBJ whole genome shotgun (WGS) entry which is preliminary data.</text>
</comment>
<accession>A0ABS8C8S8</accession>
<keyword evidence="1" id="KW-0732">Signal</keyword>
<protein>
    <submittedName>
        <fullName evidence="2">DUF481 domain-containing protein</fullName>
    </submittedName>
</protein>
<keyword evidence="3" id="KW-1185">Reference proteome</keyword>
<dbReference type="Proteomes" id="UP000776983">
    <property type="component" value="Unassembled WGS sequence"/>
</dbReference>
<evidence type="ECO:0000313" key="3">
    <source>
        <dbReference type="Proteomes" id="UP000776983"/>
    </source>
</evidence>
<dbReference type="RefSeq" id="WP_226952480.1">
    <property type="nucleotide sequence ID" value="NZ_JACDXW010000001.1"/>
</dbReference>
<gene>
    <name evidence="2" type="ORF">H0484_00570</name>
</gene>
<dbReference type="InterPro" id="IPR007433">
    <property type="entry name" value="DUF481"/>
</dbReference>
<proteinExistence type="predicted"/>
<evidence type="ECO:0000256" key="1">
    <source>
        <dbReference type="SAM" id="SignalP"/>
    </source>
</evidence>
<name>A0ABS8C8S8_9BURK</name>
<evidence type="ECO:0000313" key="2">
    <source>
        <dbReference type="EMBL" id="MCB5362254.1"/>
    </source>
</evidence>
<reference evidence="2 3" key="1">
    <citation type="submission" date="2020-07" db="EMBL/GenBank/DDBJ databases">
        <title>Pusillimonas sp. nov., isolated from poultry manure in Taiwan.</title>
        <authorList>
            <person name="Lin S.-Y."/>
            <person name="Tang Y.-S."/>
            <person name="Young C.-C."/>
        </authorList>
    </citation>
    <scope>NUCLEOTIDE SEQUENCE [LARGE SCALE GENOMIC DNA]</scope>
    <source>
        <strain evidence="2 3">CC-YST705</strain>
    </source>
</reference>
<sequence length="361" mass="40220">MRVRRFHFDRLAVLVAVACGFAAAAARADTVVLANGDRLTGQVLLMDAGTLVLKTEYAGDVHIAWDQVAKLETQDPLALRAEGLPIDYQARLVASGSEGKVVPIAPGELPAQVGVPAGAEDVTAPVREIGLTDIRRIVRPHPFLQDWLLTGNLDVALDATNASSRNQSWSAAANVSARRGLWRHGLRLHYLRKTQDKVVGTNNYGAAYTVDRFFSPKLFMQGRVRFERDHIVDPSEQRIFGLGPGYQFWDDELGSLSMSALVTRTRFMYQDGDDEHFQSLGLSWNYQRYFGGRSWQLFSNGEVYRGLRSGKYYDLNAELGLRYSMTQWMSLYSKASYSSVASGHQGTSREIRYSLGVGVTW</sequence>
<feature type="signal peptide" evidence="1">
    <location>
        <begin position="1"/>
        <end position="28"/>
    </location>
</feature>